<dbReference type="PROSITE" id="PS50005">
    <property type="entry name" value="TPR"/>
    <property type="match status" value="1"/>
</dbReference>
<dbReference type="InterPro" id="IPR019734">
    <property type="entry name" value="TPR_rpt"/>
</dbReference>
<dbReference type="InterPro" id="IPR011990">
    <property type="entry name" value="TPR-like_helical_dom_sf"/>
</dbReference>
<dbReference type="OrthoDB" id="9806825at2"/>
<name>A0A1Y1SDX3_9GAMM</name>
<dbReference type="Gene3D" id="1.25.40.10">
    <property type="entry name" value="Tetratricopeptide repeat domain"/>
    <property type="match status" value="4"/>
</dbReference>
<gene>
    <name evidence="2" type="ORF">ATO7_09202</name>
</gene>
<protein>
    <recommendedName>
        <fullName evidence="4">Tetratricopeptide repeat protein</fullName>
    </recommendedName>
</protein>
<dbReference type="SMART" id="SM00028">
    <property type="entry name" value="TPR"/>
    <property type="match status" value="6"/>
</dbReference>
<dbReference type="AlphaFoldDB" id="A0A1Y1SDX3"/>
<dbReference type="EMBL" id="AQQV01000002">
    <property type="protein sequence ID" value="ORE87206.1"/>
    <property type="molecule type" value="Genomic_DNA"/>
</dbReference>
<keyword evidence="3" id="KW-1185">Reference proteome</keyword>
<dbReference type="Pfam" id="PF13174">
    <property type="entry name" value="TPR_6"/>
    <property type="match status" value="3"/>
</dbReference>
<proteinExistence type="predicted"/>
<evidence type="ECO:0008006" key="4">
    <source>
        <dbReference type="Google" id="ProtNLM"/>
    </source>
</evidence>
<reference evidence="2 3" key="1">
    <citation type="submission" date="2013-04" db="EMBL/GenBank/DDBJ databases">
        <title>Oceanococcus atlanticus 22II-S10r2 Genome Sequencing.</title>
        <authorList>
            <person name="Lai Q."/>
            <person name="Li G."/>
            <person name="Shao Z."/>
        </authorList>
    </citation>
    <scope>NUCLEOTIDE SEQUENCE [LARGE SCALE GENOMIC DNA]</scope>
    <source>
        <strain evidence="2 3">22II-S10r2</strain>
    </source>
</reference>
<accession>A0A1Y1SDX3</accession>
<keyword evidence="1" id="KW-0802">TPR repeat</keyword>
<dbReference type="RefSeq" id="WP_158523135.1">
    <property type="nucleotide sequence ID" value="NZ_AQQV01000002.1"/>
</dbReference>
<dbReference type="SUPFAM" id="SSF48452">
    <property type="entry name" value="TPR-like"/>
    <property type="match status" value="2"/>
</dbReference>
<comment type="caution">
    <text evidence="2">The sequence shown here is derived from an EMBL/GenBank/DDBJ whole genome shotgun (WGS) entry which is preliminary data.</text>
</comment>
<sequence length="939" mass="103241">MKPRALNLMLGLCLCACSSLPDNRVRTLGQSTELKTPSRGNWFLAARPSLVRMESSARLPPDNDVAIRNYDALADSASDPATRTESARRAAYLRIRRAEVDGDAHADLAIAIHSLEDLLKQHPEDSNRDLSRYQLARAYQAAGQPQRASAQLRDLLEQSDSQLAQDVAFRLAELEFMQHNYAAASPLYRRVLSANPQAALARMARYKLGWSAYRLGQFALAIDTFGSMLDNNLPPPSQLVTAQDLDALLAADDPWIGDALRVTSLSLIELGGPDALARHYGTAANEPDYYPLVYASLGALYLEKHMLNSAADTFERFSSRHPQHALAPHFDQRQIGIFRDAGYTAEALRSMSEYAIRYAPDAAYWSAQASDPAVLARVHSYARLVAEHHHALAQAAGAQGHAHYRDAADWYLRLLKMFPEAADAADIELLVAETFQAIDQPQPAAEHFLRAAYAYPGFERAADAAYAAVLILQHQADNAAQAQRKAALTRVIESGLKLAEHFTEHPHWAAVVIKTAENLAAQERWSDAANQAARALASTDLSQDLRIAAASVQADAHFALADYAAAESAYGQLLALLPAEDGNSIADQLAVAIYRQGEQAREQGQAAQAAAHFLRVGQRVPQASIRIESDFDAAAMLLSINDLAAAEPVLEQILWRKPDHKLASETRRKLAAVYQQRGKHEAAASIYAAMSNDSTLPLQTRRQAAWQSAELYERGGETRQAVSAYADYARRYAEPLSQALRARQRLAELSRDQIGDLKQYTHWLEALIQTEHAAGAARDEQSRLRAAQAALELGRLEAARASGVRIQAPFEQSLSRRKAQMERAIGWLRQAADAGFTQTTPAAIFAMGVSYGEFAHALLHAPAPAGLSPLEAEEFAFLLEEQAFPFEELAIELHEQNLLQLGHGLWNVWIDRSTQALAELVPAKYAKSELLAQRYVPLH</sequence>
<evidence type="ECO:0000313" key="2">
    <source>
        <dbReference type="EMBL" id="ORE87206.1"/>
    </source>
</evidence>
<dbReference type="Proteomes" id="UP000192342">
    <property type="component" value="Unassembled WGS sequence"/>
</dbReference>
<evidence type="ECO:0000256" key="1">
    <source>
        <dbReference type="PROSITE-ProRule" id="PRU00339"/>
    </source>
</evidence>
<organism evidence="2 3">
    <name type="scientific">Oceanococcus atlanticus</name>
    <dbReference type="NCBI Taxonomy" id="1317117"/>
    <lineage>
        <taxon>Bacteria</taxon>
        <taxon>Pseudomonadati</taxon>
        <taxon>Pseudomonadota</taxon>
        <taxon>Gammaproteobacteria</taxon>
        <taxon>Chromatiales</taxon>
        <taxon>Oceanococcaceae</taxon>
        <taxon>Oceanococcus</taxon>
    </lineage>
</organism>
<evidence type="ECO:0000313" key="3">
    <source>
        <dbReference type="Proteomes" id="UP000192342"/>
    </source>
</evidence>
<dbReference type="STRING" id="1317117.ATO7_09202"/>
<feature type="repeat" description="TPR" evidence="1">
    <location>
        <begin position="291"/>
        <end position="324"/>
    </location>
</feature>